<protein>
    <submittedName>
        <fullName evidence="2">Uncharacterized protein</fullName>
    </submittedName>
</protein>
<dbReference type="AlphaFoldDB" id="A0A8H5F7A3"/>
<evidence type="ECO:0000313" key="2">
    <source>
        <dbReference type="EMBL" id="KAF5326187.1"/>
    </source>
</evidence>
<dbReference type="EMBL" id="JAACJK010000163">
    <property type="protein sequence ID" value="KAF5326187.1"/>
    <property type="molecule type" value="Genomic_DNA"/>
</dbReference>
<gene>
    <name evidence="2" type="ORF">D9611_000175</name>
</gene>
<keyword evidence="3" id="KW-1185">Reference proteome</keyword>
<evidence type="ECO:0000313" key="3">
    <source>
        <dbReference type="Proteomes" id="UP000541558"/>
    </source>
</evidence>
<feature type="region of interest" description="Disordered" evidence="1">
    <location>
        <begin position="239"/>
        <end position="340"/>
    </location>
</feature>
<dbReference type="Proteomes" id="UP000541558">
    <property type="component" value="Unassembled WGS sequence"/>
</dbReference>
<comment type="caution">
    <text evidence="2">The sequence shown here is derived from an EMBL/GenBank/DDBJ whole genome shotgun (WGS) entry which is preliminary data.</text>
</comment>
<feature type="region of interest" description="Disordered" evidence="1">
    <location>
        <begin position="72"/>
        <end position="91"/>
    </location>
</feature>
<sequence length="568" mass="62768">MPDISLLSSARFFFHKLARTKSTRLTCVIDGFSDLTELDLSEPPRPCRRNVTITHPHRSPRFNEGRTLLDETPARMASPPPSPIVETPKKSPIGSNLSVLDVCRPTNPNPLDLPSPPFDFNPNRSRSSMGETVATDPELLSWSRHNQPAPLPPAQQIQPPCYAVRHFDLIVDPETNEPPYPEGVPHPATPLSAGLSYMSLPPVTATPGEVAQLESSAHRCGQDPWQSQGTFPVIPTFELTPPERMPVPLPYPVRRSVSETGSSRQRTAKEASTSRSTSRTKDSLPLPPATREEGVKKVGRNVQRLRTSSQVPHRPTSIDSGIPMAPTIPIGKPPPKGRASTRLTRANALLHRTAAMDNLETSKFSGHSAASETGSAQSFKTVTEHELTMAELAEAPLDTLSLSNLIRRCVYSLNRQMAVCETIETRSERITGQRGITQQCHRMCEELMSTLQRVKTEAEECTGNLFHNVLCYNLSTFGLAYLVWQLKSLAIHLEVWNPELNPKDMAKDIGRFGRKLQDWRVHYIAHSREPSPQLASRPLGRSQSARAGSSTSSGSKRKAVQRQVLVGY</sequence>
<name>A0A8H5F7A3_9AGAR</name>
<reference evidence="2 3" key="1">
    <citation type="journal article" date="2020" name="ISME J.">
        <title>Uncovering the hidden diversity of litter-decomposition mechanisms in mushroom-forming fungi.</title>
        <authorList>
            <person name="Floudas D."/>
            <person name="Bentzer J."/>
            <person name="Ahren D."/>
            <person name="Johansson T."/>
            <person name="Persson P."/>
            <person name="Tunlid A."/>
        </authorList>
    </citation>
    <scope>NUCLEOTIDE SEQUENCE [LARGE SCALE GENOMIC DNA]</scope>
    <source>
        <strain evidence="2 3">CBS 175.51</strain>
    </source>
</reference>
<evidence type="ECO:0000256" key="1">
    <source>
        <dbReference type="SAM" id="MobiDB-lite"/>
    </source>
</evidence>
<proteinExistence type="predicted"/>
<dbReference type="OrthoDB" id="10296565at2759"/>
<organism evidence="2 3">
    <name type="scientific">Ephemerocybe angulata</name>
    <dbReference type="NCBI Taxonomy" id="980116"/>
    <lineage>
        <taxon>Eukaryota</taxon>
        <taxon>Fungi</taxon>
        <taxon>Dikarya</taxon>
        <taxon>Basidiomycota</taxon>
        <taxon>Agaricomycotina</taxon>
        <taxon>Agaricomycetes</taxon>
        <taxon>Agaricomycetidae</taxon>
        <taxon>Agaricales</taxon>
        <taxon>Agaricineae</taxon>
        <taxon>Psathyrellaceae</taxon>
        <taxon>Ephemerocybe</taxon>
    </lineage>
</organism>
<feature type="compositionally biased region" description="Low complexity" evidence="1">
    <location>
        <begin position="540"/>
        <end position="554"/>
    </location>
</feature>
<accession>A0A8H5F7A3</accession>
<feature type="region of interest" description="Disordered" evidence="1">
    <location>
        <begin position="529"/>
        <end position="561"/>
    </location>
</feature>